<keyword evidence="3" id="KW-1185">Reference proteome</keyword>
<dbReference type="AlphaFoldDB" id="K6ZCW9"/>
<comment type="caution">
    <text evidence="2">The sequence shown here is derived from an EMBL/GenBank/DDBJ whole genome shotgun (WGS) entry which is preliminary data.</text>
</comment>
<dbReference type="Proteomes" id="UP000006251">
    <property type="component" value="Unassembled WGS sequence"/>
</dbReference>
<feature type="domain" description="Bacterial virulence factor lipase N-terminal" evidence="1">
    <location>
        <begin position="75"/>
        <end position="272"/>
    </location>
</feature>
<dbReference type="Pfam" id="PF12262">
    <property type="entry name" value="Lipase_bact_N"/>
    <property type="match status" value="1"/>
</dbReference>
<dbReference type="NCBIfam" id="TIGR03502">
    <property type="entry name" value="lipase_Pla1_cef"/>
    <property type="match status" value="1"/>
</dbReference>
<dbReference type="OrthoDB" id="5477453at2"/>
<evidence type="ECO:0000313" key="3">
    <source>
        <dbReference type="Proteomes" id="UP000006251"/>
    </source>
</evidence>
<evidence type="ECO:0000313" key="2">
    <source>
        <dbReference type="EMBL" id="GAC28197.1"/>
    </source>
</evidence>
<dbReference type="STRING" id="1121922.GCA_000428905_00637"/>
<dbReference type="InterPro" id="IPR025920">
    <property type="entry name" value="Lipase_bact_N"/>
</dbReference>
<evidence type="ECO:0000259" key="1">
    <source>
        <dbReference type="Pfam" id="PF12262"/>
    </source>
</evidence>
<dbReference type="InterPro" id="IPR020009">
    <property type="entry name" value="VolA/Pla-1/cef"/>
</dbReference>
<reference evidence="3" key="1">
    <citation type="journal article" date="2014" name="Environ. Microbiol.">
        <title>Comparative genomics of the marine bacterial genus Glaciecola reveals the high degree of genomic diversity and genomic characteristic for cold adaptation.</title>
        <authorList>
            <person name="Qin Q.L."/>
            <person name="Xie B.B."/>
            <person name="Yu Y."/>
            <person name="Shu Y.L."/>
            <person name="Rong J.C."/>
            <person name="Zhang Y.J."/>
            <person name="Zhao D.L."/>
            <person name="Chen X.L."/>
            <person name="Zhang X.Y."/>
            <person name="Chen B."/>
            <person name="Zhou B.C."/>
            <person name="Zhang Y.Z."/>
        </authorList>
    </citation>
    <scope>NUCLEOTIDE SEQUENCE [LARGE SCALE GENOMIC DNA]</scope>
    <source>
        <strain evidence="3">ACAM 615</strain>
    </source>
</reference>
<dbReference type="RefSeq" id="WP_006010198.1">
    <property type="nucleotide sequence ID" value="NZ_BAEQ01000023.1"/>
</dbReference>
<protein>
    <recommendedName>
        <fullName evidence="1">Bacterial virulence factor lipase N-terminal domain-containing protein</fullName>
    </recommendedName>
</protein>
<dbReference type="EMBL" id="BAEQ01000023">
    <property type="protein sequence ID" value="GAC28197.1"/>
    <property type="molecule type" value="Genomic_DNA"/>
</dbReference>
<dbReference type="Gene3D" id="3.40.50.1820">
    <property type="entry name" value="alpha/beta hydrolase"/>
    <property type="match status" value="1"/>
</dbReference>
<sequence>MNKLLISTSVLVALGLAGCGGGDTLEEIRTETTPQTPFSRIVFDPANGNLNIPNDLLMLPGDDGFFDYTLNIPVADPTNFSDPQNALNILDGWSTNQPFVINVETPPNTSIDAATLSAGIHLYEATLGLNQQDADCAAIPIPSAGCKVGDKLTFGVDYVLGLVDNNTVSVVPLKPLKPAQGYLLVMTEDLQDSSGKAVKGSSTWDLVSQDIETKPLATAAQLNLQTLINLHLSSLANAGVQTDNITYVSAFTTQSVSNVLDTVKRLMIAEFAGRAAAGDPTAGEALPVIVTRDVELAPNSMEALSLVSVDLVTGAVQKDIADLPAEAAGLIPAINAADFSSFTSCSGLLVSAGGGFGNASADVNVFASGVAVGILGDVGQFCAASRFEGNISLPYYSAIPTAENPLAPVNSFWTSACDSGIVLARAGSALASATPGPNAALCTQVGLADVRINGELLDRDRNLTKFSSVPQPRGGNMGFETLDVQVTVPNPQVATALGFNLEKPEAGWPVVMLAHGITSQKEDMLAVTGALSLAGFATFAIDQPIHGSRGFDLDGDGVDDLNATTVSATHYLNLAVLPAGRDNLRQSVSDLLGLRLGLNAVVDTSASQAVDIDTSNVSIFGVSLGAITGGNFAAVANTGFNGPLSAFDSMFAIQAASLESPGGGTANFLLESAAFGPLVKGLLLSQGSPDFQAFLVGTFGTTDVTEAQLVGAVNGFLAALSPEQLAGANALFNQFSFAAQTVIDSADPINYFTALANNTPVHMMTVIGDGGDNLPDQVIPVTTAVPLAGQQALVNIMGLQQISSTKTGTPSISGVVKFVEGAHGSSLSPGSSQDVTAEMQREVANYFGSNGTAIVITNEAVVAN</sequence>
<organism evidence="2 3">
    <name type="scientific">Brumicola pallidula DSM 14239 = ACAM 615</name>
    <dbReference type="NCBI Taxonomy" id="1121922"/>
    <lineage>
        <taxon>Bacteria</taxon>
        <taxon>Pseudomonadati</taxon>
        <taxon>Pseudomonadota</taxon>
        <taxon>Gammaproteobacteria</taxon>
        <taxon>Alteromonadales</taxon>
        <taxon>Alteromonadaceae</taxon>
        <taxon>Brumicola</taxon>
    </lineage>
</organism>
<proteinExistence type="predicted"/>
<gene>
    <name evidence="2" type="ORF">GPAL_1324</name>
</gene>
<dbReference type="PROSITE" id="PS51257">
    <property type="entry name" value="PROKAR_LIPOPROTEIN"/>
    <property type="match status" value="1"/>
</dbReference>
<dbReference type="InterPro" id="IPR029058">
    <property type="entry name" value="AB_hydrolase_fold"/>
</dbReference>
<name>K6ZCW9_9ALTE</name>
<dbReference type="SUPFAM" id="SSF53474">
    <property type="entry name" value="alpha/beta-Hydrolases"/>
    <property type="match status" value="1"/>
</dbReference>
<accession>K6ZCW9</accession>